<reference evidence="4" key="1">
    <citation type="submission" date="2020-10" db="EMBL/GenBank/DDBJ databases">
        <authorList>
            <person name="Gilroy R."/>
        </authorList>
    </citation>
    <scope>NUCLEOTIDE SEQUENCE</scope>
    <source>
        <strain evidence="4">6919</strain>
    </source>
</reference>
<feature type="chain" id="PRO_5038746066" description="Cadherin-like beta sandwich domain-containing protein" evidence="1">
    <location>
        <begin position="25"/>
        <end position="507"/>
    </location>
</feature>
<evidence type="ECO:0000259" key="2">
    <source>
        <dbReference type="Pfam" id="PF19755"/>
    </source>
</evidence>
<organism evidence="4 5">
    <name type="scientific">Candidatus Limisoma faecipullorum</name>
    <dbReference type="NCBI Taxonomy" id="2840854"/>
    <lineage>
        <taxon>Bacteria</taxon>
        <taxon>Pseudomonadati</taxon>
        <taxon>Bacteroidota</taxon>
        <taxon>Bacteroidia</taxon>
        <taxon>Bacteroidales</taxon>
        <taxon>Candidatus Limisoma</taxon>
    </lineage>
</organism>
<evidence type="ECO:0000259" key="3">
    <source>
        <dbReference type="Pfam" id="PF25852"/>
    </source>
</evidence>
<dbReference type="InterPro" id="IPR046209">
    <property type="entry name" value="DUF6242_N"/>
</dbReference>
<gene>
    <name evidence="4" type="ORF">IAB88_01390</name>
</gene>
<protein>
    <recommendedName>
        <fullName evidence="6">Cadherin-like beta sandwich domain-containing protein</fullName>
    </recommendedName>
</protein>
<dbReference type="PROSITE" id="PS51257">
    <property type="entry name" value="PROKAR_LIPOPROTEIN"/>
    <property type="match status" value="1"/>
</dbReference>
<name>A0A9D9IPL3_9BACT</name>
<evidence type="ECO:0000256" key="1">
    <source>
        <dbReference type="SAM" id="SignalP"/>
    </source>
</evidence>
<evidence type="ECO:0000313" key="4">
    <source>
        <dbReference type="EMBL" id="MBO8475629.1"/>
    </source>
</evidence>
<accession>A0A9D9IPL3</accession>
<keyword evidence="1" id="KW-0732">Signal</keyword>
<evidence type="ECO:0000313" key="5">
    <source>
        <dbReference type="Proteomes" id="UP000823598"/>
    </source>
</evidence>
<dbReference type="EMBL" id="JADIMC010000019">
    <property type="protein sequence ID" value="MBO8475629.1"/>
    <property type="molecule type" value="Genomic_DNA"/>
</dbReference>
<feature type="domain" description="DUF6242" evidence="3">
    <location>
        <begin position="154"/>
        <end position="505"/>
    </location>
</feature>
<comment type="caution">
    <text evidence="4">The sequence shown here is derived from an EMBL/GenBank/DDBJ whole genome shotgun (WGS) entry which is preliminary data.</text>
</comment>
<dbReference type="Pfam" id="PF19755">
    <property type="entry name" value="DUF6242"/>
    <property type="match status" value="1"/>
</dbReference>
<dbReference type="AlphaFoldDB" id="A0A9D9IPL3"/>
<sequence>MKKIIPIYALLTAFALLMSVSCNDNGNGNGDEPTVISSNTLVSAFSLAENDSVLASLDSLHFTIDVDNRLIYNADSLPKGTKINRLVANISLYDYNSTGTIRISGAQTMEDTTYTYNSSANDSIDFTGNVSLTVNAADGSTREYRILVNVHQMEADSLYWNQLARRNLPARSSELVSQKTVQKNEELFCLVEEERGFTISTTDDPSANNWNIASVEFGFTPVIDSFTATDEALYILSNDGSIHKSSDGKIWTDTGADCHSIIGSYADRLLCIINDNGTYRHGEFNDNNLTVLSEIESDFPVSGFSQCISFGNDWSSVSQILFAGGTMQNGKPNGCAWGYDGSNWGKISRIPIPALTGVTLLRYFNYLGDYYNLQKYPVWLAIGGMDTEGKTTNKVYISYDNGVTWSLGDEYLQLPDYITPFTNAQAFVYNTTMQATRAMSSIWEAMPSRHLPYWLTVESQPKTRVSAAVTSWECPYIYIFGGENTNGILMNNIWKGVLNRLSFKPVV</sequence>
<feature type="signal peptide" evidence="1">
    <location>
        <begin position="1"/>
        <end position="24"/>
    </location>
</feature>
<evidence type="ECO:0008006" key="6">
    <source>
        <dbReference type="Google" id="ProtNLM"/>
    </source>
</evidence>
<dbReference type="Pfam" id="PF25852">
    <property type="entry name" value="DUF6242_C"/>
    <property type="match status" value="1"/>
</dbReference>
<dbReference type="InterPro" id="IPR058667">
    <property type="entry name" value="DUF6242_C"/>
</dbReference>
<dbReference type="Proteomes" id="UP000823598">
    <property type="component" value="Unassembled WGS sequence"/>
</dbReference>
<reference evidence="4" key="2">
    <citation type="journal article" date="2021" name="PeerJ">
        <title>Extensive microbial diversity within the chicken gut microbiome revealed by metagenomics and culture.</title>
        <authorList>
            <person name="Gilroy R."/>
            <person name="Ravi A."/>
            <person name="Getino M."/>
            <person name="Pursley I."/>
            <person name="Horton D.L."/>
            <person name="Alikhan N.F."/>
            <person name="Baker D."/>
            <person name="Gharbi K."/>
            <person name="Hall N."/>
            <person name="Watson M."/>
            <person name="Adriaenssens E.M."/>
            <person name="Foster-Nyarko E."/>
            <person name="Jarju S."/>
            <person name="Secka A."/>
            <person name="Antonio M."/>
            <person name="Oren A."/>
            <person name="Chaudhuri R.R."/>
            <person name="La Ragione R."/>
            <person name="Hildebrand F."/>
            <person name="Pallen M.J."/>
        </authorList>
    </citation>
    <scope>NUCLEOTIDE SEQUENCE</scope>
    <source>
        <strain evidence="4">6919</strain>
    </source>
</reference>
<proteinExistence type="predicted"/>
<feature type="domain" description="DUF6242" evidence="2">
    <location>
        <begin position="53"/>
        <end position="146"/>
    </location>
</feature>